<sequence length="289" mass="32605">MVCGLEKHCGDSTTTSLPIITTVQCHRRQPLRQCTMSRSGPRFSGMWKQVLGLYRGFLRGQHILNFLKIGNGLNHSFSAEFRRNSKLVDQKNFLYIEYLFHQGKLTRKRRSSFSTLEYVRFFMGVPSILVSWILEFKGGSYAPWEDPSFTYPSNLASPLQILIDASNGMSDYGNKFGEPLIQGYTRTFGMRFLSGEKREWLKPITFSAGIGQIDHIHLTKGEPDIGILVVKIRGLAYRIGMGGRAASSMVSGQNDAKLDFNVVQCKDVEMAQNCIVLSELALKWGKITQ</sequence>
<organism evidence="1 2">
    <name type="scientific">Vitis vinifera</name>
    <name type="common">Grape</name>
    <dbReference type="NCBI Taxonomy" id="29760"/>
    <lineage>
        <taxon>Eukaryota</taxon>
        <taxon>Viridiplantae</taxon>
        <taxon>Streptophyta</taxon>
        <taxon>Embryophyta</taxon>
        <taxon>Tracheophyta</taxon>
        <taxon>Spermatophyta</taxon>
        <taxon>Magnoliopsida</taxon>
        <taxon>eudicotyledons</taxon>
        <taxon>Gunneridae</taxon>
        <taxon>Pentapetalae</taxon>
        <taxon>rosids</taxon>
        <taxon>Vitales</taxon>
        <taxon>Vitaceae</taxon>
        <taxon>Viteae</taxon>
        <taxon>Vitis</taxon>
    </lineage>
</organism>
<dbReference type="InterPro" id="IPR036921">
    <property type="entry name" value="PurM-like_N_sf"/>
</dbReference>
<dbReference type="InterPro" id="IPR036676">
    <property type="entry name" value="PurM-like_C_sf"/>
</dbReference>
<evidence type="ECO:0000313" key="2">
    <source>
        <dbReference type="Proteomes" id="UP000288805"/>
    </source>
</evidence>
<accession>A0A438FT07</accession>
<dbReference type="SUPFAM" id="SSF55326">
    <property type="entry name" value="PurM N-terminal domain-like"/>
    <property type="match status" value="1"/>
</dbReference>
<protein>
    <submittedName>
        <fullName evidence="1">Putative phosphoribosylformylglycinamidine synthase, chloroplastic/mitochondrial</fullName>
    </submittedName>
</protein>
<dbReference type="Gene3D" id="3.90.650.10">
    <property type="entry name" value="PurM-like C-terminal domain"/>
    <property type="match status" value="1"/>
</dbReference>
<dbReference type="PANTHER" id="PTHR10099:SF1">
    <property type="entry name" value="PHOSPHORIBOSYLFORMYLGLYCINAMIDINE SYNTHASE"/>
    <property type="match status" value="1"/>
</dbReference>
<reference evidence="1 2" key="1">
    <citation type="journal article" date="2018" name="PLoS Genet.">
        <title>Population sequencing reveals clonal diversity and ancestral inbreeding in the grapevine cultivar Chardonnay.</title>
        <authorList>
            <person name="Roach M.J."/>
            <person name="Johnson D.L."/>
            <person name="Bohlmann J."/>
            <person name="van Vuuren H.J."/>
            <person name="Jones S.J."/>
            <person name="Pretorius I.S."/>
            <person name="Schmidt S.A."/>
            <person name="Borneman A.R."/>
        </authorList>
    </citation>
    <scope>NUCLEOTIDE SEQUENCE [LARGE SCALE GENOMIC DNA]</scope>
    <source>
        <strain evidence="2">cv. Chardonnay</strain>
        <tissue evidence="1">Leaf</tissue>
    </source>
</reference>
<dbReference type="EMBL" id="QGNW01000749">
    <property type="protein sequence ID" value="RVW63092.1"/>
    <property type="molecule type" value="Genomic_DNA"/>
</dbReference>
<dbReference type="Proteomes" id="UP000288805">
    <property type="component" value="Unassembled WGS sequence"/>
</dbReference>
<name>A0A438FT07_VITVI</name>
<comment type="caution">
    <text evidence="1">The sequence shown here is derived from an EMBL/GenBank/DDBJ whole genome shotgun (WGS) entry which is preliminary data.</text>
</comment>
<evidence type="ECO:0000313" key="1">
    <source>
        <dbReference type="EMBL" id="RVW63092.1"/>
    </source>
</evidence>
<proteinExistence type="predicted"/>
<gene>
    <name evidence="1" type="primary">VvCHDp000400_1</name>
    <name evidence="1" type="ORF">CK203_057476</name>
</gene>
<dbReference type="AlphaFoldDB" id="A0A438FT07"/>
<dbReference type="PANTHER" id="PTHR10099">
    <property type="entry name" value="PHOSPHORIBOSYLFORMYLGLYCINAMIDINE SYNTHASE"/>
    <property type="match status" value="1"/>
</dbReference>